<dbReference type="InParanoid" id="A0A200QPB7"/>
<proteinExistence type="predicted"/>
<evidence type="ECO:0000313" key="1">
    <source>
        <dbReference type="EMBL" id="OVA12313.1"/>
    </source>
</evidence>
<reference evidence="1 2" key="1">
    <citation type="journal article" date="2017" name="Mol. Plant">
        <title>The Genome of Medicinal Plant Macleaya cordata Provides New Insights into Benzylisoquinoline Alkaloids Metabolism.</title>
        <authorList>
            <person name="Liu X."/>
            <person name="Liu Y."/>
            <person name="Huang P."/>
            <person name="Ma Y."/>
            <person name="Qing Z."/>
            <person name="Tang Q."/>
            <person name="Cao H."/>
            <person name="Cheng P."/>
            <person name="Zheng Y."/>
            <person name="Yuan Z."/>
            <person name="Zhou Y."/>
            <person name="Liu J."/>
            <person name="Tang Z."/>
            <person name="Zhuo Y."/>
            <person name="Zhang Y."/>
            <person name="Yu L."/>
            <person name="Huang J."/>
            <person name="Yang P."/>
            <person name="Peng Q."/>
            <person name="Zhang J."/>
            <person name="Jiang W."/>
            <person name="Zhang Z."/>
            <person name="Lin K."/>
            <person name="Ro D.K."/>
            <person name="Chen X."/>
            <person name="Xiong X."/>
            <person name="Shang Y."/>
            <person name="Huang S."/>
            <person name="Zeng J."/>
        </authorList>
    </citation>
    <scope>NUCLEOTIDE SEQUENCE [LARGE SCALE GENOMIC DNA]</scope>
    <source>
        <strain evidence="2">cv. BLH2017</strain>
        <tissue evidence="1">Root</tissue>
    </source>
</reference>
<dbReference type="AlphaFoldDB" id="A0A200QPB7"/>
<dbReference type="Proteomes" id="UP000195402">
    <property type="component" value="Unassembled WGS sequence"/>
</dbReference>
<comment type="caution">
    <text evidence="1">The sequence shown here is derived from an EMBL/GenBank/DDBJ whole genome shotgun (WGS) entry which is preliminary data.</text>
</comment>
<keyword evidence="2" id="KW-1185">Reference proteome</keyword>
<dbReference type="OrthoDB" id="640564at2759"/>
<gene>
    <name evidence="1" type="ORF">BVC80_7639g3</name>
</gene>
<organism evidence="1 2">
    <name type="scientific">Macleaya cordata</name>
    <name type="common">Five-seeded plume-poppy</name>
    <name type="synonym">Bocconia cordata</name>
    <dbReference type="NCBI Taxonomy" id="56857"/>
    <lineage>
        <taxon>Eukaryota</taxon>
        <taxon>Viridiplantae</taxon>
        <taxon>Streptophyta</taxon>
        <taxon>Embryophyta</taxon>
        <taxon>Tracheophyta</taxon>
        <taxon>Spermatophyta</taxon>
        <taxon>Magnoliopsida</taxon>
        <taxon>Ranunculales</taxon>
        <taxon>Papaveraceae</taxon>
        <taxon>Papaveroideae</taxon>
        <taxon>Macleaya</taxon>
    </lineage>
</organism>
<accession>A0A200QPB7</accession>
<protein>
    <submittedName>
        <fullName evidence="1">Uncharacterized protein</fullName>
    </submittedName>
</protein>
<dbReference type="EMBL" id="MVGT01001393">
    <property type="protein sequence ID" value="OVA12313.1"/>
    <property type="molecule type" value="Genomic_DNA"/>
</dbReference>
<sequence>MTNTNGIIGWNFNFSRRLYDNEVGEVSDLLQVLHNFRISGEEEDTRIWVWTKNNKFTIWTNFIEDAGATMVLPESVEDLMFGWQFKKLTPRGTHMMEALPAAILWSVWLERNRRAFQGIEMEMGKLIIEIKVMAFRWVSVLDEFKNGLRSLS</sequence>
<name>A0A200QPB7_MACCD</name>
<evidence type="ECO:0000313" key="2">
    <source>
        <dbReference type="Proteomes" id="UP000195402"/>
    </source>
</evidence>